<organism evidence="14 15">
    <name type="scientific">Sinocyclocheilus rhinocerous</name>
    <dbReference type="NCBI Taxonomy" id="307959"/>
    <lineage>
        <taxon>Eukaryota</taxon>
        <taxon>Metazoa</taxon>
        <taxon>Chordata</taxon>
        <taxon>Craniata</taxon>
        <taxon>Vertebrata</taxon>
        <taxon>Euteleostomi</taxon>
        <taxon>Actinopterygii</taxon>
        <taxon>Neopterygii</taxon>
        <taxon>Teleostei</taxon>
        <taxon>Ostariophysi</taxon>
        <taxon>Cypriniformes</taxon>
        <taxon>Cyprinidae</taxon>
        <taxon>Cyprininae</taxon>
        <taxon>Sinocyclocheilus</taxon>
    </lineage>
</organism>
<evidence type="ECO:0000313" key="15">
    <source>
        <dbReference type="Proteomes" id="UP000472270"/>
    </source>
</evidence>
<evidence type="ECO:0000313" key="14">
    <source>
        <dbReference type="Ensembl" id="ENSSRHP00000064294.1"/>
    </source>
</evidence>
<dbReference type="PROSITE" id="PS50268">
    <property type="entry name" value="CADHERIN_2"/>
    <property type="match status" value="2"/>
</dbReference>
<feature type="domain" description="Cadherin" evidence="13">
    <location>
        <begin position="129"/>
        <end position="237"/>
    </location>
</feature>
<dbReference type="SMART" id="SM00112">
    <property type="entry name" value="CA"/>
    <property type="match status" value="2"/>
</dbReference>
<keyword evidence="6 11" id="KW-0106">Calcium</keyword>
<dbReference type="FunFam" id="2.60.40.60:FF:000007">
    <property type="entry name" value="Protocadherin alpha 2"/>
    <property type="match status" value="1"/>
</dbReference>
<comment type="subcellular location">
    <subcellularLocation>
        <location evidence="1">Cell membrane</location>
        <topology evidence="1">Single-pass type I membrane protein</topology>
    </subcellularLocation>
</comment>
<reference evidence="14" key="2">
    <citation type="submission" date="2025-09" db="UniProtKB">
        <authorList>
            <consortium name="Ensembl"/>
        </authorList>
    </citation>
    <scope>IDENTIFICATION</scope>
</reference>
<evidence type="ECO:0000259" key="13">
    <source>
        <dbReference type="PROSITE" id="PS50268"/>
    </source>
</evidence>
<protein>
    <recommendedName>
        <fullName evidence="13">Cadherin domain-containing protein</fullName>
    </recommendedName>
</protein>
<dbReference type="Ensembl" id="ENSSRHT00000066073.1">
    <property type="protein sequence ID" value="ENSSRHP00000064294.1"/>
    <property type="gene ID" value="ENSSRHG00000032044.1"/>
</dbReference>
<keyword evidence="4 12" id="KW-0732">Signal</keyword>
<dbReference type="FunFam" id="2.60.40.60:FF:000307">
    <property type="entry name" value="Zgc:123181"/>
    <property type="match status" value="1"/>
</dbReference>
<keyword evidence="9" id="KW-0472">Membrane</keyword>
<dbReference type="GO" id="GO:0007156">
    <property type="term" value="P:homophilic cell adhesion via plasma membrane adhesion molecules"/>
    <property type="evidence" value="ECO:0007669"/>
    <property type="project" value="InterPro"/>
</dbReference>
<dbReference type="PANTHER" id="PTHR24028">
    <property type="entry name" value="CADHERIN-87A"/>
    <property type="match status" value="1"/>
</dbReference>
<keyword evidence="8" id="KW-1133">Transmembrane helix</keyword>
<evidence type="ECO:0000256" key="4">
    <source>
        <dbReference type="ARBA" id="ARBA00022729"/>
    </source>
</evidence>
<feature type="chain" id="PRO_5025361384" description="Cadherin domain-containing protein" evidence="12">
    <location>
        <begin position="24"/>
        <end position="249"/>
    </location>
</feature>
<evidence type="ECO:0000256" key="9">
    <source>
        <dbReference type="ARBA" id="ARBA00023136"/>
    </source>
</evidence>
<sequence length="249" mass="27752">MDVTKYYSFWIVVLLSLWESSLGQIVYSVSEEVNKGTVIGNIAKDLKISAQELETRMFQIMPAGSNAKYFDVNVKTGSLFVKDRIDREELCGSNQKCALNLEALAQNPHRFYRLEIIILDINDNAPFFLDSNYILNVTEDANLGERFPLPIAKDSDVGSNSLKEYKLSSNEYFSLDIHSGQQSISADLVLQKALDREKQALVLTGVDGGNKHEVAPLNTTLSGAYVGCTNVANLPKRKTVMNFQETVLD</sequence>
<keyword evidence="7" id="KW-0130">Cell adhesion</keyword>
<name>A0A673KLP5_9TELE</name>
<evidence type="ECO:0000256" key="8">
    <source>
        <dbReference type="ARBA" id="ARBA00022989"/>
    </source>
</evidence>
<dbReference type="PANTHER" id="PTHR24028:SF32">
    <property type="entry name" value="CADHERIN-RELATED NEURONAL RECEPTOR VARIABLE 10-RELATED"/>
    <property type="match status" value="1"/>
</dbReference>
<proteinExistence type="predicted"/>
<evidence type="ECO:0000256" key="5">
    <source>
        <dbReference type="ARBA" id="ARBA00022737"/>
    </source>
</evidence>
<dbReference type="InterPro" id="IPR002126">
    <property type="entry name" value="Cadherin-like_dom"/>
</dbReference>
<evidence type="ECO:0000256" key="2">
    <source>
        <dbReference type="ARBA" id="ARBA00022475"/>
    </source>
</evidence>
<dbReference type="InterPro" id="IPR015919">
    <property type="entry name" value="Cadherin-like_sf"/>
</dbReference>
<evidence type="ECO:0000256" key="10">
    <source>
        <dbReference type="ARBA" id="ARBA00023180"/>
    </source>
</evidence>
<keyword evidence="10" id="KW-0325">Glycoprotein</keyword>
<dbReference type="Pfam" id="PF08266">
    <property type="entry name" value="Cadherin_2"/>
    <property type="match status" value="1"/>
</dbReference>
<evidence type="ECO:0000256" key="7">
    <source>
        <dbReference type="ARBA" id="ARBA00022889"/>
    </source>
</evidence>
<keyword evidence="3" id="KW-0812">Transmembrane</keyword>
<dbReference type="Gene3D" id="2.60.40.60">
    <property type="entry name" value="Cadherins"/>
    <property type="match status" value="2"/>
</dbReference>
<dbReference type="AlphaFoldDB" id="A0A673KLP5"/>
<evidence type="ECO:0000256" key="3">
    <source>
        <dbReference type="ARBA" id="ARBA00022692"/>
    </source>
</evidence>
<dbReference type="GO" id="GO:0005886">
    <property type="term" value="C:plasma membrane"/>
    <property type="evidence" value="ECO:0007669"/>
    <property type="project" value="UniProtKB-SubCell"/>
</dbReference>
<reference evidence="14" key="1">
    <citation type="submission" date="2025-08" db="UniProtKB">
        <authorList>
            <consortium name="Ensembl"/>
        </authorList>
    </citation>
    <scope>IDENTIFICATION</scope>
</reference>
<keyword evidence="5" id="KW-0677">Repeat</keyword>
<dbReference type="PROSITE" id="PS00232">
    <property type="entry name" value="CADHERIN_1"/>
    <property type="match status" value="1"/>
</dbReference>
<feature type="signal peptide" evidence="12">
    <location>
        <begin position="1"/>
        <end position="23"/>
    </location>
</feature>
<keyword evidence="2" id="KW-1003">Cell membrane</keyword>
<dbReference type="InterPro" id="IPR050174">
    <property type="entry name" value="Protocadherin/Cadherin-CA"/>
</dbReference>
<accession>A0A673KLP5</accession>
<feature type="domain" description="Cadherin" evidence="13">
    <location>
        <begin position="28"/>
        <end position="128"/>
    </location>
</feature>
<dbReference type="GO" id="GO:0009653">
    <property type="term" value="P:anatomical structure morphogenesis"/>
    <property type="evidence" value="ECO:0007669"/>
    <property type="project" value="UniProtKB-ARBA"/>
</dbReference>
<dbReference type="InterPro" id="IPR013164">
    <property type="entry name" value="Cadherin_N"/>
</dbReference>
<dbReference type="Proteomes" id="UP000472270">
    <property type="component" value="Unassembled WGS sequence"/>
</dbReference>
<evidence type="ECO:0000256" key="11">
    <source>
        <dbReference type="PROSITE-ProRule" id="PRU00043"/>
    </source>
</evidence>
<dbReference type="SUPFAM" id="SSF49313">
    <property type="entry name" value="Cadherin-like"/>
    <property type="match status" value="2"/>
</dbReference>
<dbReference type="GO" id="GO:0005509">
    <property type="term" value="F:calcium ion binding"/>
    <property type="evidence" value="ECO:0007669"/>
    <property type="project" value="UniProtKB-UniRule"/>
</dbReference>
<dbReference type="InterPro" id="IPR020894">
    <property type="entry name" value="Cadherin_CS"/>
</dbReference>
<evidence type="ECO:0000256" key="1">
    <source>
        <dbReference type="ARBA" id="ARBA00004251"/>
    </source>
</evidence>
<evidence type="ECO:0000256" key="12">
    <source>
        <dbReference type="SAM" id="SignalP"/>
    </source>
</evidence>
<dbReference type="CDD" id="cd11304">
    <property type="entry name" value="Cadherin_repeat"/>
    <property type="match status" value="2"/>
</dbReference>
<evidence type="ECO:0000256" key="6">
    <source>
        <dbReference type="ARBA" id="ARBA00022837"/>
    </source>
</evidence>
<keyword evidence="15" id="KW-1185">Reference proteome</keyword>
<dbReference type="PRINTS" id="PR00205">
    <property type="entry name" value="CADHERIN"/>
</dbReference>